<dbReference type="SUPFAM" id="SSF82153">
    <property type="entry name" value="FAS1 domain"/>
    <property type="match status" value="2"/>
</dbReference>
<evidence type="ECO:0000313" key="3">
    <source>
        <dbReference type="Proteomes" id="UP000019402"/>
    </source>
</evidence>
<evidence type="ECO:0000259" key="1">
    <source>
        <dbReference type="PROSITE" id="PS50213"/>
    </source>
</evidence>
<evidence type="ECO:0000313" key="2">
    <source>
        <dbReference type="EMBL" id="GAF01987.1"/>
    </source>
</evidence>
<dbReference type="Pfam" id="PF02469">
    <property type="entry name" value="Fasciclin"/>
    <property type="match status" value="2"/>
</dbReference>
<dbReference type="InterPro" id="IPR050904">
    <property type="entry name" value="Adhesion/Biosynth-related"/>
</dbReference>
<accession>W7Y207</accession>
<dbReference type="PROSITE" id="PS50213">
    <property type="entry name" value="FAS1"/>
    <property type="match status" value="2"/>
</dbReference>
<keyword evidence="3" id="KW-1185">Reference proteome</keyword>
<proteinExistence type="predicted"/>
<dbReference type="InterPro" id="IPR000782">
    <property type="entry name" value="FAS1_domain"/>
</dbReference>
<dbReference type="Gene3D" id="2.30.180.10">
    <property type="entry name" value="FAS1 domain"/>
    <property type="match status" value="2"/>
</dbReference>
<dbReference type="eggNOG" id="COG2335">
    <property type="taxonomic scope" value="Bacteria"/>
</dbReference>
<feature type="domain" description="FAS1" evidence="1">
    <location>
        <begin position="216"/>
        <end position="376"/>
    </location>
</feature>
<feature type="domain" description="FAS1" evidence="1">
    <location>
        <begin position="69"/>
        <end position="212"/>
    </location>
</feature>
<sequence length="573" mass="64221">MKRAMVKCFSNREMTLWRVLCGLKIKFKHMKRLIKLSGLLVSSILLMLVVGVGCDDGLDDKTFLISEELTIAQTLDASPEKFSTFVEMLHLTGFYTSLQSYGSYTCFVPVNEVLDPYIKERWGVNSVGEITNEEHIEEVKELVKFHTMAKSVGASGLVEGRMPDTTYTGDFLTSSYLLGGGIGNVTINREAKLLQYDIRSDNGYIHSIDNVLTPYSDPVPVVIEKAGKHTIFVEALKKTGLYDDFSVIIGESGNKINYTIFAETDSVFALSGINSFDDLAAKYAEDSDYEDVNNGLNRFVAYHATASFLYTIDMPEEGYLSTVLEKNAIKVDKLDDVLKINESETGQEIETWVSLVSDYSNYPAKNGVYHTVDTLMDIFIPKAKHILFDPVSEQPEVISKTVRNKNKVTADAYQDVDWYPSSNTNRFLAGSSYKNLNWNIFDLGGCVWYEFKTPILAKGKYEFLICANGGNNARGKFQVYWDDEPIGSIYDLTTKGANIGYPDSIAMEANGWRMGLESITNKNGDKQSDQANTLRRVVTRELLCPEQKRHTIKLVAVKSGGIPLDYFEFIPVD</sequence>
<gene>
    <name evidence="2" type="ORF">JCM21142_1611</name>
</gene>
<dbReference type="EMBL" id="BAMD01000004">
    <property type="protein sequence ID" value="GAF01987.1"/>
    <property type="molecule type" value="Genomic_DNA"/>
</dbReference>
<dbReference type="AlphaFoldDB" id="W7Y207"/>
<name>W7Y207_9BACT</name>
<dbReference type="PANTHER" id="PTHR10900:SF77">
    <property type="entry name" value="FI19380P1"/>
    <property type="match status" value="1"/>
</dbReference>
<organism evidence="2 3">
    <name type="scientific">Saccharicrinis fermentans DSM 9555 = JCM 21142</name>
    <dbReference type="NCBI Taxonomy" id="869213"/>
    <lineage>
        <taxon>Bacteria</taxon>
        <taxon>Pseudomonadati</taxon>
        <taxon>Bacteroidota</taxon>
        <taxon>Bacteroidia</taxon>
        <taxon>Marinilabiliales</taxon>
        <taxon>Marinilabiliaceae</taxon>
        <taxon>Saccharicrinis</taxon>
    </lineage>
</organism>
<dbReference type="InterPro" id="IPR036378">
    <property type="entry name" value="FAS1_dom_sf"/>
</dbReference>
<dbReference type="Proteomes" id="UP000019402">
    <property type="component" value="Unassembled WGS sequence"/>
</dbReference>
<dbReference type="STRING" id="869213.GCA_000517085_01497"/>
<reference evidence="2 3" key="1">
    <citation type="journal article" date="2014" name="Genome Announc.">
        <title>Draft Genome Sequence of Cytophaga fermentans JCM 21142T, a Facultative Anaerobe Isolated from Marine Mud.</title>
        <authorList>
            <person name="Starns D."/>
            <person name="Oshima K."/>
            <person name="Suda W."/>
            <person name="Iino T."/>
            <person name="Yuki M."/>
            <person name="Inoue J."/>
            <person name="Kitamura K."/>
            <person name="Iida T."/>
            <person name="Darby A."/>
            <person name="Hattori M."/>
            <person name="Ohkuma M."/>
        </authorList>
    </citation>
    <scope>NUCLEOTIDE SEQUENCE [LARGE SCALE GENOMIC DNA]</scope>
    <source>
        <strain evidence="2 3">JCM 21142</strain>
    </source>
</reference>
<comment type="caution">
    <text evidence="2">The sequence shown here is derived from an EMBL/GenBank/DDBJ whole genome shotgun (WGS) entry which is preliminary data.</text>
</comment>
<dbReference type="PANTHER" id="PTHR10900">
    <property type="entry name" value="PERIOSTIN-RELATED"/>
    <property type="match status" value="1"/>
</dbReference>
<dbReference type="SMART" id="SM00554">
    <property type="entry name" value="FAS1"/>
    <property type="match status" value="2"/>
</dbReference>
<protein>
    <submittedName>
        <fullName evidence="2">Fasciclin domain protein</fullName>
    </submittedName>
</protein>